<feature type="transmembrane region" description="Helical" evidence="1">
    <location>
        <begin position="27"/>
        <end position="47"/>
    </location>
</feature>
<dbReference type="EMBL" id="MHLX01000023">
    <property type="protein sequence ID" value="OGZ18880.1"/>
    <property type="molecule type" value="Genomic_DNA"/>
</dbReference>
<organism evidence="2 3">
    <name type="scientific">Candidatus Nealsonbacteria bacterium RBG_13_38_11</name>
    <dbReference type="NCBI Taxonomy" id="1801662"/>
    <lineage>
        <taxon>Bacteria</taxon>
        <taxon>Candidatus Nealsoniibacteriota</taxon>
    </lineage>
</organism>
<proteinExistence type="predicted"/>
<reference evidence="2 3" key="1">
    <citation type="journal article" date="2016" name="Nat. Commun.">
        <title>Thousands of microbial genomes shed light on interconnected biogeochemical processes in an aquifer system.</title>
        <authorList>
            <person name="Anantharaman K."/>
            <person name="Brown C.T."/>
            <person name="Hug L.A."/>
            <person name="Sharon I."/>
            <person name="Castelle C.J."/>
            <person name="Probst A.J."/>
            <person name="Thomas B.C."/>
            <person name="Singh A."/>
            <person name="Wilkins M.J."/>
            <person name="Karaoz U."/>
            <person name="Brodie E.L."/>
            <person name="Williams K.H."/>
            <person name="Hubbard S.S."/>
            <person name="Banfield J.F."/>
        </authorList>
    </citation>
    <scope>NUCLEOTIDE SEQUENCE [LARGE SCALE GENOMIC DNA]</scope>
</reference>
<protein>
    <submittedName>
        <fullName evidence="2">Uncharacterized protein</fullName>
    </submittedName>
</protein>
<dbReference type="AlphaFoldDB" id="A0A1G2E0M9"/>
<dbReference type="Proteomes" id="UP000176662">
    <property type="component" value="Unassembled WGS sequence"/>
</dbReference>
<evidence type="ECO:0000256" key="1">
    <source>
        <dbReference type="SAM" id="Phobius"/>
    </source>
</evidence>
<evidence type="ECO:0000313" key="3">
    <source>
        <dbReference type="Proteomes" id="UP000176662"/>
    </source>
</evidence>
<keyword evidence="1" id="KW-0812">Transmembrane</keyword>
<sequence>MNKYSLVSNMPISIPLVGFKMKLSLKLVWLVVLTAMFSLLISSIYLLNAYTSEVFAANQYEKRISQLSEENKFLEINLTKAGSLQNIDNYVQNFERVGKIEYIRVLESTALAK</sequence>
<accession>A0A1G2E0M9</accession>
<comment type="caution">
    <text evidence="2">The sequence shown here is derived from an EMBL/GenBank/DDBJ whole genome shotgun (WGS) entry which is preliminary data.</text>
</comment>
<gene>
    <name evidence="2" type="ORF">A2Z68_00495</name>
</gene>
<keyword evidence="1" id="KW-0472">Membrane</keyword>
<name>A0A1G2E0M9_9BACT</name>
<evidence type="ECO:0000313" key="2">
    <source>
        <dbReference type="EMBL" id="OGZ18880.1"/>
    </source>
</evidence>
<keyword evidence="1" id="KW-1133">Transmembrane helix</keyword>